<dbReference type="OrthoDB" id="9807767at2"/>
<dbReference type="InterPro" id="IPR003697">
    <property type="entry name" value="Maf-like"/>
</dbReference>
<dbReference type="PIRSF" id="PIRSF006305">
    <property type="entry name" value="Maf"/>
    <property type="match status" value="1"/>
</dbReference>
<evidence type="ECO:0000256" key="3">
    <source>
        <dbReference type="HAMAP-Rule" id="MF_00528"/>
    </source>
</evidence>
<keyword evidence="5" id="KW-1185">Reference proteome</keyword>
<dbReference type="AlphaFoldDB" id="A0A1C0YMY5"/>
<feature type="site" description="Important for substrate specificity" evidence="3">
    <location>
        <position position="75"/>
    </location>
</feature>
<comment type="subcellular location">
    <subcellularLocation>
        <location evidence="3">Cytoplasm</location>
    </subcellularLocation>
</comment>
<dbReference type="GO" id="GO:0036221">
    <property type="term" value="F:UTP diphosphatase activity"/>
    <property type="evidence" value="ECO:0007669"/>
    <property type="project" value="RHEA"/>
</dbReference>
<feature type="site" description="Important for substrate specificity" evidence="3">
    <location>
        <position position="158"/>
    </location>
</feature>
<gene>
    <name evidence="4" type="ORF">A6M13_00920</name>
</gene>
<dbReference type="NCBIfam" id="TIGR00172">
    <property type="entry name" value="maf"/>
    <property type="match status" value="1"/>
</dbReference>
<keyword evidence="2 3" id="KW-0378">Hydrolase</keyword>
<keyword evidence="3" id="KW-0546">Nucleotide metabolism</keyword>
<proteinExistence type="inferred from homology"/>
<accession>A0A1C0YMY5</accession>
<comment type="caution">
    <text evidence="4">The sequence shown here is derived from an EMBL/GenBank/DDBJ whole genome shotgun (WGS) entry which is preliminary data.</text>
</comment>
<dbReference type="Gene3D" id="3.90.950.10">
    <property type="match status" value="1"/>
</dbReference>
<dbReference type="GO" id="GO:0005737">
    <property type="term" value="C:cytoplasm"/>
    <property type="evidence" value="ECO:0007669"/>
    <property type="project" value="UniProtKB-SubCell"/>
</dbReference>
<dbReference type="EC" id="3.6.1.9" evidence="3"/>
<reference evidence="4 5" key="1">
    <citation type="submission" date="2016-07" db="EMBL/GenBank/DDBJ databases">
        <title>Caryophanon tenue genome sequencing.</title>
        <authorList>
            <person name="Verma A."/>
            <person name="Pal Y."/>
            <person name="Krishnamurthi S."/>
        </authorList>
    </citation>
    <scope>NUCLEOTIDE SEQUENCE [LARGE SCALE GENOMIC DNA]</scope>
    <source>
        <strain evidence="4 5">DSM 14152</strain>
    </source>
</reference>
<dbReference type="Proteomes" id="UP000093199">
    <property type="component" value="Unassembled WGS sequence"/>
</dbReference>
<evidence type="ECO:0000256" key="2">
    <source>
        <dbReference type="ARBA" id="ARBA00022801"/>
    </source>
</evidence>
<dbReference type="PANTHER" id="PTHR43213">
    <property type="entry name" value="BIFUNCTIONAL DTTP/UTP PYROPHOSPHATASE/METHYLTRANSFERASE PROTEIN-RELATED"/>
    <property type="match status" value="1"/>
</dbReference>
<dbReference type="SUPFAM" id="SSF52972">
    <property type="entry name" value="ITPase-like"/>
    <property type="match status" value="1"/>
</dbReference>
<comment type="catalytic activity">
    <reaction evidence="3">
        <text>UTP + H2O = UMP + diphosphate + H(+)</text>
        <dbReference type="Rhea" id="RHEA:29395"/>
        <dbReference type="ChEBI" id="CHEBI:15377"/>
        <dbReference type="ChEBI" id="CHEBI:15378"/>
        <dbReference type="ChEBI" id="CHEBI:33019"/>
        <dbReference type="ChEBI" id="CHEBI:46398"/>
        <dbReference type="ChEBI" id="CHEBI:57865"/>
        <dbReference type="EC" id="3.6.1.9"/>
    </reaction>
</comment>
<name>A0A1C0YMY5_9BACL</name>
<feature type="site" description="Important for substrate specificity" evidence="3">
    <location>
        <position position="17"/>
    </location>
</feature>
<keyword evidence="3" id="KW-0963">Cytoplasm</keyword>
<comment type="function">
    <text evidence="3">Nucleoside triphosphate pyrophosphatase that hydrolyzes dTTP and UTP. May have a dual role in cell division arrest and in preventing the incorporation of modified nucleotides into cellular nucleic acids.</text>
</comment>
<dbReference type="Pfam" id="PF02545">
    <property type="entry name" value="Maf"/>
    <property type="match status" value="1"/>
</dbReference>
<evidence type="ECO:0000313" key="4">
    <source>
        <dbReference type="EMBL" id="OCS88439.1"/>
    </source>
</evidence>
<protein>
    <recommendedName>
        <fullName evidence="3">dTTP/UTP pyrophosphatase</fullName>
        <shortName evidence="3">dTTPase/UTPase</shortName>
        <ecNumber evidence="3">3.6.1.9</ecNumber>
    </recommendedName>
    <alternativeName>
        <fullName evidence="3">Nucleoside triphosphate pyrophosphatase</fullName>
    </alternativeName>
    <alternativeName>
        <fullName evidence="3">Nucleotide pyrophosphatase</fullName>
        <shortName evidence="3">Nucleotide PPase</shortName>
    </alternativeName>
</protein>
<dbReference type="HAMAP" id="MF_00528">
    <property type="entry name" value="Maf"/>
    <property type="match status" value="1"/>
</dbReference>
<feature type="active site" description="Proton acceptor" evidence="3">
    <location>
        <position position="74"/>
    </location>
</feature>
<dbReference type="RefSeq" id="WP_066542234.1">
    <property type="nucleotide sequence ID" value="NZ_MASJ01000001.1"/>
</dbReference>
<comment type="caution">
    <text evidence="3">Lacks conserved residue(s) required for the propagation of feature annotation.</text>
</comment>
<dbReference type="CDD" id="cd00555">
    <property type="entry name" value="Maf"/>
    <property type="match status" value="1"/>
</dbReference>
<comment type="catalytic activity">
    <reaction evidence="3">
        <text>dTTP + H2O = dTMP + diphosphate + H(+)</text>
        <dbReference type="Rhea" id="RHEA:28534"/>
        <dbReference type="ChEBI" id="CHEBI:15377"/>
        <dbReference type="ChEBI" id="CHEBI:15378"/>
        <dbReference type="ChEBI" id="CHEBI:33019"/>
        <dbReference type="ChEBI" id="CHEBI:37568"/>
        <dbReference type="ChEBI" id="CHEBI:63528"/>
        <dbReference type="EC" id="3.6.1.9"/>
    </reaction>
</comment>
<dbReference type="InterPro" id="IPR029001">
    <property type="entry name" value="ITPase-like_fam"/>
</dbReference>
<evidence type="ECO:0000313" key="5">
    <source>
        <dbReference type="Proteomes" id="UP000093199"/>
    </source>
</evidence>
<organism evidence="4 5">
    <name type="scientific">Caryophanon tenue</name>
    <dbReference type="NCBI Taxonomy" id="33978"/>
    <lineage>
        <taxon>Bacteria</taxon>
        <taxon>Bacillati</taxon>
        <taxon>Bacillota</taxon>
        <taxon>Bacilli</taxon>
        <taxon>Bacillales</taxon>
        <taxon>Caryophanaceae</taxon>
        <taxon>Caryophanon</taxon>
    </lineage>
</organism>
<dbReference type="PANTHER" id="PTHR43213:SF5">
    <property type="entry name" value="BIFUNCTIONAL DTTP_UTP PYROPHOSPHATASE_METHYLTRANSFERASE PROTEIN-RELATED"/>
    <property type="match status" value="1"/>
</dbReference>
<dbReference type="GO" id="GO:0036218">
    <property type="term" value="F:dTTP diphosphatase activity"/>
    <property type="evidence" value="ECO:0007669"/>
    <property type="project" value="RHEA"/>
</dbReference>
<comment type="cofactor">
    <cofactor evidence="1 3">
        <name>a divalent metal cation</name>
        <dbReference type="ChEBI" id="CHEBI:60240"/>
    </cofactor>
</comment>
<evidence type="ECO:0000256" key="1">
    <source>
        <dbReference type="ARBA" id="ARBA00001968"/>
    </source>
</evidence>
<comment type="similarity">
    <text evidence="3">Belongs to the Maf family. YhdE subfamily.</text>
</comment>
<sequence>MQFQTTATFILASASPRRKELFSQFGIPFTIETADVDEQSIAVVSPEQYVRDVALLKARAVAANHPEAVIIGADTTVAFNGILLHKPSGVDEAVTHLTTLRGQQHDVFTAVAIIEPNGTETVIVERTIVQFKQFSDALLHAYIATGDPFDKAGGYGIQTDGMFLVERIEGDYLNVVGLPVASLCEQLVAQQLLTLV</sequence>
<dbReference type="GO" id="GO:0009117">
    <property type="term" value="P:nucleotide metabolic process"/>
    <property type="evidence" value="ECO:0007669"/>
    <property type="project" value="UniProtKB-KW"/>
</dbReference>
<dbReference type="EMBL" id="MASJ01000001">
    <property type="protein sequence ID" value="OCS88439.1"/>
    <property type="molecule type" value="Genomic_DNA"/>
</dbReference>
<dbReference type="STRING" id="33978.A6M13_00920"/>